<gene>
    <name evidence="3" type="ORF">RCL2_001612200</name>
    <name evidence="2" type="ORF">RclHR1_05880004</name>
</gene>
<name>A0A2Z6RR67_9GLOM</name>
<keyword evidence="3" id="KW-0808">Transferase</keyword>
<reference evidence="2 4" key="1">
    <citation type="submission" date="2017-11" db="EMBL/GenBank/DDBJ databases">
        <title>The genome of Rhizophagus clarus HR1 reveals common genetic basis of auxotrophy among arbuscular mycorrhizal fungi.</title>
        <authorList>
            <person name="Kobayashi Y."/>
        </authorList>
    </citation>
    <scope>NUCLEOTIDE SEQUENCE [LARGE SCALE GENOMIC DNA]</scope>
    <source>
        <strain evidence="2 4">HR1</strain>
    </source>
</reference>
<feature type="domain" description="Methyltransferase" evidence="1">
    <location>
        <begin position="64"/>
        <end position="155"/>
    </location>
</feature>
<dbReference type="InterPro" id="IPR029063">
    <property type="entry name" value="SAM-dependent_MTases_sf"/>
</dbReference>
<comment type="caution">
    <text evidence="2">The sequence shown here is derived from an EMBL/GenBank/DDBJ whole genome shotgun (WGS) entry which is preliminary data.</text>
</comment>
<dbReference type="PANTHER" id="PTHR43591">
    <property type="entry name" value="METHYLTRANSFERASE"/>
    <property type="match status" value="1"/>
</dbReference>
<dbReference type="EMBL" id="BEXD01003968">
    <property type="protein sequence ID" value="GBC04791.1"/>
    <property type="molecule type" value="Genomic_DNA"/>
</dbReference>
<dbReference type="Proteomes" id="UP000247702">
    <property type="component" value="Unassembled WGS sequence"/>
</dbReference>
<dbReference type="Pfam" id="PF13649">
    <property type="entry name" value="Methyltransf_25"/>
    <property type="match status" value="1"/>
</dbReference>
<dbReference type="AlphaFoldDB" id="A0A2Z6RR67"/>
<organism evidence="2 4">
    <name type="scientific">Rhizophagus clarus</name>
    <dbReference type="NCBI Taxonomy" id="94130"/>
    <lineage>
        <taxon>Eukaryota</taxon>
        <taxon>Fungi</taxon>
        <taxon>Fungi incertae sedis</taxon>
        <taxon>Mucoromycota</taxon>
        <taxon>Glomeromycotina</taxon>
        <taxon>Glomeromycetes</taxon>
        <taxon>Glomerales</taxon>
        <taxon>Glomeraceae</taxon>
        <taxon>Rhizophagus</taxon>
    </lineage>
</organism>
<evidence type="ECO:0000259" key="1">
    <source>
        <dbReference type="Pfam" id="PF13649"/>
    </source>
</evidence>
<dbReference type="Gene3D" id="3.40.50.150">
    <property type="entry name" value="Vaccinia Virus protein VP39"/>
    <property type="match status" value="1"/>
</dbReference>
<evidence type="ECO:0000313" key="3">
    <source>
        <dbReference type="EMBL" id="GES89219.1"/>
    </source>
</evidence>
<evidence type="ECO:0000313" key="2">
    <source>
        <dbReference type="EMBL" id="GBC04791.1"/>
    </source>
</evidence>
<dbReference type="InterPro" id="IPR041698">
    <property type="entry name" value="Methyltransf_25"/>
</dbReference>
<dbReference type="SUPFAM" id="SSF53335">
    <property type="entry name" value="S-adenosyl-L-methionine-dependent methyltransferases"/>
    <property type="match status" value="1"/>
</dbReference>
<dbReference type="Proteomes" id="UP000615446">
    <property type="component" value="Unassembled WGS sequence"/>
</dbReference>
<proteinExistence type="predicted"/>
<dbReference type="OrthoDB" id="2013972at2759"/>
<protein>
    <submittedName>
        <fullName evidence="3">S-adenosyl-L-methionine-dependent methyltransferase</fullName>
    </submittedName>
</protein>
<keyword evidence="4" id="KW-1185">Reference proteome</keyword>
<keyword evidence="3" id="KW-0489">Methyltransferase</keyword>
<dbReference type="STRING" id="94130.A0A2Z6RR67"/>
<reference evidence="3" key="2">
    <citation type="submission" date="2019-10" db="EMBL/GenBank/DDBJ databases">
        <title>Conservation and host-specific expression of non-tandemly repeated heterogenous ribosome RNA gene in arbuscular mycorrhizal fungi.</title>
        <authorList>
            <person name="Maeda T."/>
            <person name="Kobayashi Y."/>
            <person name="Nakagawa T."/>
            <person name="Ezawa T."/>
            <person name="Yamaguchi K."/>
            <person name="Bino T."/>
            <person name="Nishimoto Y."/>
            <person name="Shigenobu S."/>
            <person name="Kawaguchi M."/>
        </authorList>
    </citation>
    <scope>NUCLEOTIDE SEQUENCE</scope>
    <source>
        <strain evidence="3">HR1</strain>
    </source>
</reference>
<accession>A0A2Z6RR67</accession>
<dbReference type="EMBL" id="BLAL01000183">
    <property type="protein sequence ID" value="GES89219.1"/>
    <property type="molecule type" value="Genomic_DNA"/>
</dbReference>
<dbReference type="GO" id="GO:0032259">
    <property type="term" value="P:methylation"/>
    <property type="evidence" value="ECO:0007669"/>
    <property type="project" value="UniProtKB-KW"/>
</dbReference>
<dbReference type="CDD" id="cd02440">
    <property type="entry name" value="AdoMet_MTases"/>
    <property type="match status" value="1"/>
</dbReference>
<evidence type="ECO:0000313" key="4">
    <source>
        <dbReference type="Proteomes" id="UP000247702"/>
    </source>
</evidence>
<dbReference type="GO" id="GO:0008168">
    <property type="term" value="F:methyltransferase activity"/>
    <property type="evidence" value="ECO:0007669"/>
    <property type="project" value="UniProtKB-KW"/>
</dbReference>
<sequence>MRNCFFKRSVPDDESYRNYNRNNMFSVQPEIERQISQNMYISNLWKSKFSSPIEQNLKVGGYRILDVGCGSGIWLLELARMYPNNEYYGVDVTPLFPTDNLPGNVQFFSANVLYDLPFEAFTFDFVHQRFLVRNFNTKQWQTIIGELTRVTKPHGFIEIMEMDLTPYCQGPTTKKLFEAFLSALHARGISPVIKPLLQRTLESNGSLVSVKTEAKICPVGEWGGIKYLEIGLPILKLMKKHNLEFMSITPTEYDELLQTYEREVYEYETFIRTYRFYAQRIQPKFYRQSYQSYISNIGFTKI</sequence>
<dbReference type="PANTHER" id="PTHR43591:SF24">
    <property type="entry name" value="2-METHOXY-6-POLYPRENYL-1,4-BENZOQUINOL METHYLASE, MITOCHONDRIAL"/>
    <property type="match status" value="1"/>
</dbReference>